<dbReference type="SUPFAM" id="SSF53474">
    <property type="entry name" value="alpha/beta-Hydrolases"/>
    <property type="match status" value="1"/>
</dbReference>
<dbReference type="InterPro" id="IPR029058">
    <property type="entry name" value="AB_hydrolase_fold"/>
</dbReference>
<gene>
    <name evidence="2" type="ORF">S06H3_26408</name>
</gene>
<name>X1NPK2_9ZZZZ</name>
<feature type="non-terminal residue" evidence="2">
    <location>
        <position position="294"/>
    </location>
</feature>
<sequence length="294" mass="33134">MLPFQTPHLSAQTKTQKKATPKVPEPSLSITHHTIQIDGKPLKYKATTGYMLLKDEKEKPKANVFFVAYTKDSVKDLSRRPITFAFNGGPGSSSVWLHLGALGPRKVLMSDEGFPLPKPFRLVDNEYSILDVTDLVMVDPVSTGYSRAVKGVNPKEFHGFNEDIESVGEFIRLFITKFERWASPKFLLGESYATTRSAGLSGFLQGRRHGMYLNGIILVSSVLNWQTLRFQAGNDLPYILFLPTYTATAWFHKKLPPDLQNKSLRDVLDEVEKFALKDYTLALMNGEFEKEARA</sequence>
<proteinExistence type="predicted"/>
<dbReference type="GO" id="GO:0006508">
    <property type="term" value="P:proteolysis"/>
    <property type="evidence" value="ECO:0007669"/>
    <property type="project" value="InterPro"/>
</dbReference>
<comment type="caution">
    <text evidence="2">The sequence shown here is derived from an EMBL/GenBank/DDBJ whole genome shotgun (WGS) entry which is preliminary data.</text>
</comment>
<evidence type="ECO:0008006" key="3">
    <source>
        <dbReference type="Google" id="ProtNLM"/>
    </source>
</evidence>
<reference evidence="2" key="1">
    <citation type="journal article" date="2014" name="Front. Microbiol.">
        <title>High frequency of phylogenetically diverse reductive dehalogenase-homologous genes in deep subseafloor sedimentary metagenomes.</title>
        <authorList>
            <person name="Kawai M."/>
            <person name="Futagami T."/>
            <person name="Toyoda A."/>
            <person name="Takaki Y."/>
            <person name="Nishi S."/>
            <person name="Hori S."/>
            <person name="Arai W."/>
            <person name="Tsubouchi T."/>
            <person name="Morono Y."/>
            <person name="Uchiyama I."/>
            <person name="Ito T."/>
            <person name="Fujiyama A."/>
            <person name="Inagaki F."/>
            <person name="Takami H."/>
        </authorList>
    </citation>
    <scope>NUCLEOTIDE SEQUENCE</scope>
    <source>
        <strain evidence="2">Expedition CK06-06</strain>
    </source>
</reference>
<feature type="region of interest" description="Disordered" evidence="1">
    <location>
        <begin position="1"/>
        <end position="27"/>
    </location>
</feature>
<dbReference type="Gene3D" id="3.40.50.1820">
    <property type="entry name" value="alpha/beta hydrolase"/>
    <property type="match status" value="1"/>
</dbReference>
<accession>X1NPK2</accession>
<dbReference type="EMBL" id="BARV01015263">
    <property type="protein sequence ID" value="GAI28740.1"/>
    <property type="molecule type" value="Genomic_DNA"/>
</dbReference>
<evidence type="ECO:0000256" key="1">
    <source>
        <dbReference type="SAM" id="MobiDB-lite"/>
    </source>
</evidence>
<protein>
    <recommendedName>
        <fullName evidence="3">Peptidase S10 serine carboxypeptidase</fullName>
    </recommendedName>
</protein>
<dbReference type="AlphaFoldDB" id="X1NPK2"/>
<dbReference type="Pfam" id="PF00450">
    <property type="entry name" value="Peptidase_S10"/>
    <property type="match status" value="1"/>
</dbReference>
<dbReference type="GO" id="GO:0004185">
    <property type="term" value="F:serine-type carboxypeptidase activity"/>
    <property type="evidence" value="ECO:0007669"/>
    <property type="project" value="InterPro"/>
</dbReference>
<dbReference type="InterPro" id="IPR001563">
    <property type="entry name" value="Peptidase_S10"/>
</dbReference>
<evidence type="ECO:0000313" key="2">
    <source>
        <dbReference type="EMBL" id="GAI28740.1"/>
    </source>
</evidence>
<organism evidence="2">
    <name type="scientific">marine sediment metagenome</name>
    <dbReference type="NCBI Taxonomy" id="412755"/>
    <lineage>
        <taxon>unclassified sequences</taxon>
        <taxon>metagenomes</taxon>
        <taxon>ecological metagenomes</taxon>
    </lineage>
</organism>